<evidence type="ECO:0000313" key="2">
    <source>
        <dbReference type="EMBL" id="KOS71711.1"/>
    </source>
</evidence>
<evidence type="ECO:0000313" key="3">
    <source>
        <dbReference type="Proteomes" id="UP000050668"/>
    </source>
</evidence>
<dbReference type="PANTHER" id="PTHR36444:SF2">
    <property type="entry name" value="TRANSCRIPTIONAL REGULATOR PROTEIN YOBU-RELATED"/>
    <property type="match status" value="1"/>
</dbReference>
<dbReference type="RefSeq" id="WP_053582178.1">
    <property type="nucleotide sequence ID" value="NZ_LGRV01000001.1"/>
</dbReference>
<dbReference type="InterPro" id="IPR010499">
    <property type="entry name" value="AraC_E-bd"/>
</dbReference>
<feature type="domain" description="AraC effector-binding" evidence="1">
    <location>
        <begin position="1"/>
        <end position="128"/>
    </location>
</feature>
<dbReference type="Pfam" id="PF14526">
    <property type="entry name" value="Cass2"/>
    <property type="match status" value="1"/>
</dbReference>
<dbReference type="SUPFAM" id="SSF55136">
    <property type="entry name" value="Probable bacterial effector-binding domain"/>
    <property type="match status" value="1"/>
</dbReference>
<evidence type="ECO:0000259" key="1">
    <source>
        <dbReference type="SMART" id="SM00871"/>
    </source>
</evidence>
<accession>A0ABR5K5R8</accession>
<dbReference type="EMBL" id="LGRV01000001">
    <property type="protein sequence ID" value="KOS71711.1"/>
    <property type="molecule type" value="Genomic_DNA"/>
</dbReference>
<gene>
    <name evidence="2" type="ORF">AEA09_01630</name>
</gene>
<reference evidence="3" key="1">
    <citation type="submission" date="2015-07" db="EMBL/GenBank/DDBJ databases">
        <title>Fjat-14205 dsm 2895.</title>
        <authorList>
            <person name="Liu B."/>
            <person name="Wang J."/>
            <person name="Zhu Y."/>
            <person name="Liu G."/>
            <person name="Chen Q."/>
            <person name="Chen Z."/>
            <person name="Lan J."/>
            <person name="Che J."/>
            <person name="Ge C."/>
            <person name="Shi H."/>
            <person name="Pan Z."/>
            <person name="Liu X."/>
        </authorList>
    </citation>
    <scope>NUCLEOTIDE SEQUENCE [LARGE SCALE GENOMIC DNA]</scope>
    <source>
        <strain evidence="3">DSM 25560</strain>
    </source>
</reference>
<dbReference type="SMART" id="SM00871">
    <property type="entry name" value="AraC_E_bind"/>
    <property type="match status" value="1"/>
</dbReference>
<comment type="caution">
    <text evidence="2">The sequence shown here is derived from an EMBL/GenBank/DDBJ whole genome shotgun (WGS) entry which is preliminary data.</text>
</comment>
<dbReference type="PANTHER" id="PTHR36444">
    <property type="entry name" value="TRANSCRIPTIONAL REGULATOR PROTEIN YOBU-RELATED"/>
    <property type="match status" value="1"/>
</dbReference>
<proteinExistence type="predicted"/>
<dbReference type="InterPro" id="IPR029441">
    <property type="entry name" value="Cass2"/>
</dbReference>
<protein>
    <submittedName>
        <fullName evidence="2">AraC family transcriptional regulator</fullName>
    </submittedName>
</protein>
<keyword evidence="3" id="KW-1185">Reference proteome</keyword>
<dbReference type="InterPro" id="IPR011256">
    <property type="entry name" value="Reg_factor_effector_dom_sf"/>
</dbReference>
<sequence>MHTTVTEKHIYGKKVRTNNQNTDVILGLWEEFLRLDLKGDVYAVYSNYTSDFTEDYDLHIGTEEAFTNESSVTIPTGDYYVIEVDSTVPNAVYNAWLEIWNSDLQRAYKTDFEFYAKDGGVKIFLSIE</sequence>
<dbReference type="Proteomes" id="UP000050668">
    <property type="component" value="Unassembled WGS sequence"/>
</dbReference>
<organism evidence="2 3">
    <name type="scientific">Lysinibacillus contaminans</name>
    <dbReference type="NCBI Taxonomy" id="1293441"/>
    <lineage>
        <taxon>Bacteria</taxon>
        <taxon>Bacillati</taxon>
        <taxon>Bacillota</taxon>
        <taxon>Bacilli</taxon>
        <taxon>Bacillales</taxon>
        <taxon>Bacillaceae</taxon>
        <taxon>Lysinibacillus</taxon>
    </lineage>
</organism>
<name>A0ABR5K5R8_9BACI</name>
<dbReference type="Gene3D" id="3.20.80.10">
    <property type="entry name" value="Regulatory factor, effector binding domain"/>
    <property type="match status" value="1"/>
</dbReference>
<dbReference type="InterPro" id="IPR053182">
    <property type="entry name" value="YobU-like_regulator"/>
</dbReference>